<feature type="region of interest" description="Disordered" evidence="1">
    <location>
        <begin position="155"/>
        <end position="252"/>
    </location>
</feature>
<organism evidence="2 3">
    <name type="scientific">Leucobacter massiliensis</name>
    <dbReference type="NCBI Taxonomy" id="1686285"/>
    <lineage>
        <taxon>Bacteria</taxon>
        <taxon>Bacillati</taxon>
        <taxon>Actinomycetota</taxon>
        <taxon>Actinomycetes</taxon>
        <taxon>Micrococcales</taxon>
        <taxon>Microbacteriaceae</taxon>
        <taxon>Leucobacter</taxon>
    </lineage>
</organism>
<sequence>MSERSGSAEAAELAVTDEGSDLSAEGDSAPSGAPSADEALLAARDQARSALAEITDPRTVGADDGHEVHEDHVLTLFFECRLPGYPGWRWAATLARVDEGSPVNVLEVELLPGPGAVVAPEWVPWSVRLAQYRESQARQAADEAGAAEAAAAELADDGLDEDDILENDFSDFDDEIDGVELEDELGDAEGGSDAEGDEDSDPEGDDGDDSEDRADEADDTELFDDEDDDPDDAEEDDASDEDAEEAPGAEEE</sequence>
<gene>
    <name evidence="2" type="ORF">B4915_12860</name>
</gene>
<dbReference type="OrthoDB" id="3210158at2"/>
<reference evidence="2 3" key="1">
    <citation type="journal article" date="2017" name="New Microbes New Infect">
        <title>Genome sequence of 'Leucobacter massiliensis' sp. nov. isolated from human pharynx after travel to the 2014 Hajj.</title>
        <authorList>
            <person name="Leangapichart T."/>
            <person name="Gautret P."/>
            <person name="Nguyen T.T."/>
            <person name="Armstrong N."/>
            <person name="Rolain J.M."/>
        </authorList>
    </citation>
    <scope>NUCLEOTIDE SEQUENCE [LARGE SCALE GENOMIC DNA]</scope>
    <source>
        <strain evidence="2 3">122RC15</strain>
    </source>
</reference>
<evidence type="ECO:0000313" key="3">
    <source>
        <dbReference type="Proteomes" id="UP000238650"/>
    </source>
</evidence>
<dbReference type="RefSeq" id="WP_105806215.1">
    <property type="nucleotide sequence ID" value="NZ_MWZD01000022.1"/>
</dbReference>
<dbReference type="EMBL" id="MWZD01000022">
    <property type="protein sequence ID" value="PRI10278.1"/>
    <property type="molecule type" value="Genomic_DNA"/>
</dbReference>
<dbReference type="AlphaFoldDB" id="A0A2S9QL09"/>
<dbReference type="Pfam" id="PF11228">
    <property type="entry name" value="DUF3027"/>
    <property type="match status" value="1"/>
</dbReference>
<dbReference type="InterPro" id="IPR021391">
    <property type="entry name" value="DUF3027"/>
</dbReference>
<evidence type="ECO:0000313" key="2">
    <source>
        <dbReference type="EMBL" id="PRI10278.1"/>
    </source>
</evidence>
<keyword evidence="3" id="KW-1185">Reference proteome</keyword>
<protein>
    <submittedName>
        <fullName evidence="2">Uncharacterized protein</fullName>
    </submittedName>
</protein>
<feature type="region of interest" description="Disordered" evidence="1">
    <location>
        <begin position="1"/>
        <end position="39"/>
    </location>
</feature>
<dbReference type="Proteomes" id="UP000238650">
    <property type="component" value="Unassembled WGS sequence"/>
</dbReference>
<evidence type="ECO:0000256" key="1">
    <source>
        <dbReference type="SAM" id="MobiDB-lite"/>
    </source>
</evidence>
<name>A0A2S9QL09_9MICO</name>
<comment type="caution">
    <text evidence="2">The sequence shown here is derived from an EMBL/GenBank/DDBJ whole genome shotgun (WGS) entry which is preliminary data.</text>
</comment>
<proteinExistence type="predicted"/>
<accession>A0A2S9QL09</accession>